<dbReference type="STRING" id="517418.Ctha_0589"/>
<dbReference type="PROSITE" id="PS51819">
    <property type="entry name" value="VOC"/>
    <property type="match status" value="1"/>
</dbReference>
<dbReference type="GO" id="GO:0046872">
    <property type="term" value="F:metal ion binding"/>
    <property type="evidence" value="ECO:0007669"/>
    <property type="project" value="UniProtKB-KW"/>
</dbReference>
<dbReference type="GO" id="GO:0046491">
    <property type="term" value="P:L-methylmalonyl-CoA metabolic process"/>
    <property type="evidence" value="ECO:0007669"/>
    <property type="project" value="TreeGrafter"/>
</dbReference>
<gene>
    <name evidence="4" type="ordered locus">Ctha_0589</name>
</gene>
<protein>
    <submittedName>
        <fullName evidence="4">Methylmalonyl-CoA epimerase</fullName>
    </submittedName>
</protein>
<dbReference type="InterPro" id="IPR051785">
    <property type="entry name" value="MMCE/EMCE_epimerase"/>
</dbReference>
<dbReference type="eggNOG" id="COG3185">
    <property type="taxonomic scope" value="Bacteria"/>
</dbReference>
<dbReference type="CDD" id="cd07249">
    <property type="entry name" value="MMCE"/>
    <property type="match status" value="1"/>
</dbReference>
<dbReference type="GO" id="GO:0004493">
    <property type="term" value="F:methylmalonyl-CoA epimerase activity"/>
    <property type="evidence" value="ECO:0007669"/>
    <property type="project" value="TreeGrafter"/>
</dbReference>
<dbReference type="PANTHER" id="PTHR43048:SF3">
    <property type="entry name" value="METHYLMALONYL-COA EPIMERASE, MITOCHONDRIAL"/>
    <property type="match status" value="1"/>
</dbReference>
<evidence type="ECO:0000313" key="5">
    <source>
        <dbReference type="Proteomes" id="UP000001208"/>
    </source>
</evidence>
<name>B3QVA6_CHLT3</name>
<dbReference type="RefSeq" id="WP_012499144.1">
    <property type="nucleotide sequence ID" value="NC_011026.1"/>
</dbReference>
<dbReference type="PANTHER" id="PTHR43048">
    <property type="entry name" value="METHYLMALONYL-COA EPIMERASE"/>
    <property type="match status" value="1"/>
</dbReference>
<dbReference type="OrthoDB" id="9788468at2"/>
<dbReference type="Pfam" id="PF13669">
    <property type="entry name" value="Glyoxalase_4"/>
    <property type="match status" value="1"/>
</dbReference>
<dbReference type="Gene3D" id="3.10.180.10">
    <property type="entry name" value="2,3-Dihydroxybiphenyl 1,2-Dioxygenase, domain 1"/>
    <property type="match status" value="1"/>
</dbReference>
<proteinExistence type="inferred from homology"/>
<dbReference type="InterPro" id="IPR037523">
    <property type="entry name" value="VOC_core"/>
</dbReference>
<evidence type="ECO:0000313" key="4">
    <source>
        <dbReference type="EMBL" id="ACF13060.1"/>
    </source>
</evidence>
<organism evidence="4 5">
    <name type="scientific">Chloroherpeton thalassium (strain ATCC 35110 / GB-78)</name>
    <dbReference type="NCBI Taxonomy" id="517418"/>
    <lineage>
        <taxon>Bacteria</taxon>
        <taxon>Pseudomonadati</taxon>
        <taxon>Chlorobiota</taxon>
        <taxon>Chlorobiia</taxon>
        <taxon>Chlorobiales</taxon>
        <taxon>Chloroherpetonaceae</taxon>
        <taxon>Chloroherpeton</taxon>
    </lineage>
</organism>
<evidence type="ECO:0000256" key="1">
    <source>
        <dbReference type="ARBA" id="ARBA00009308"/>
    </source>
</evidence>
<dbReference type="Proteomes" id="UP000001208">
    <property type="component" value="Chromosome"/>
</dbReference>
<feature type="domain" description="VOC" evidence="3">
    <location>
        <begin position="4"/>
        <end position="133"/>
    </location>
</feature>
<reference evidence="4 5" key="1">
    <citation type="submission" date="2008-06" db="EMBL/GenBank/DDBJ databases">
        <title>Complete sequence of Chloroherpeton thalassium ATCC 35110.</title>
        <authorList>
            <consortium name="US DOE Joint Genome Institute"/>
            <person name="Lucas S."/>
            <person name="Copeland A."/>
            <person name="Lapidus A."/>
            <person name="Glavina del Rio T."/>
            <person name="Dalin E."/>
            <person name="Tice H."/>
            <person name="Bruce D."/>
            <person name="Goodwin L."/>
            <person name="Pitluck S."/>
            <person name="Schmutz J."/>
            <person name="Larimer F."/>
            <person name="Land M."/>
            <person name="Hauser L."/>
            <person name="Kyrpides N."/>
            <person name="Mikhailova N."/>
            <person name="Liu Z."/>
            <person name="Li T."/>
            <person name="Zhao F."/>
            <person name="Overmann J."/>
            <person name="Bryant D.A."/>
            <person name="Richardson P."/>
        </authorList>
    </citation>
    <scope>NUCLEOTIDE SEQUENCE [LARGE SCALE GENOMIC DNA]</scope>
    <source>
        <strain evidence="5">ATCC 35110 / GB-78</strain>
    </source>
</reference>
<dbReference type="AlphaFoldDB" id="B3QVA6"/>
<evidence type="ECO:0000259" key="3">
    <source>
        <dbReference type="PROSITE" id="PS51819"/>
    </source>
</evidence>
<comment type="similarity">
    <text evidence="1">Belongs to the methylmalonyl-CoA epimerase family.</text>
</comment>
<sequence length="138" mass="15165">MFKRIDHVAIAVNSIDATLATFKQLVDEGVASISYEEVPAQKVKVAFLQIGDTKIEFLEPMAPDSTVSKYLEKRGEGLHHIALETDEIHNEVAGVKARGFNPLSDPRLGAENKLVTFLHPKETGRVLVELVGQEASKD</sequence>
<evidence type="ECO:0000256" key="2">
    <source>
        <dbReference type="ARBA" id="ARBA00022723"/>
    </source>
</evidence>
<dbReference type="HOGENOM" id="CLU_046006_5_2_10"/>
<dbReference type="SUPFAM" id="SSF54593">
    <property type="entry name" value="Glyoxalase/Bleomycin resistance protein/Dihydroxybiphenyl dioxygenase"/>
    <property type="match status" value="1"/>
</dbReference>
<keyword evidence="5" id="KW-1185">Reference proteome</keyword>
<dbReference type="NCBIfam" id="TIGR03081">
    <property type="entry name" value="metmalonyl_epim"/>
    <property type="match status" value="1"/>
</dbReference>
<dbReference type="EMBL" id="CP001100">
    <property type="protein sequence ID" value="ACF13060.1"/>
    <property type="molecule type" value="Genomic_DNA"/>
</dbReference>
<dbReference type="InterPro" id="IPR029068">
    <property type="entry name" value="Glyas_Bleomycin-R_OHBP_Dase"/>
</dbReference>
<dbReference type="InterPro" id="IPR017515">
    <property type="entry name" value="MeMalonyl-CoA_epimerase"/>
</dbReference>
<keyword evidence="2" id="KW-0479">Metal-binding</keyword>
<accession>B3QVA6</accession>
<dbReference type="KEGG" id="cts:Ctha_0589"/>